<dbReference type="Proteomes" id="UP000515472">
    <property type="component" value="Chromosome"/>
</dbReference>
<comment type="subunit">
    <text evidence="13">Monomer.</text>
</comment>
<comment type="catalytic activity">
    <reaction evidence="13">
        <text>N(6)-dimethylallyladenosine(37) in tRNA + (sulfur carrier)-SH + AH2 + 2 S-adenosyl-L-methionine = 2-methylsulfanyl-N(6)-dimethylallyladenosine(37) in tRNA + (sulfur carrier)-H + 5'-deoxyadenosine + L-methionine + A + S-adenosyl-L-homocysteine + 2 H(+)</text>
        <dbReference type="Rhea" id="RHEA:37067"/>
        <dbReference type="Rhea" id="RHEA-COMP:10375"/>
        <dbReference type="Rhea" id="RHEA-COMP:10376"/>
        <dbReference type="Rhea" id="RHEA-COMP:14737"/>
        <dbReference type="Rhea" id="RHEA-COMP:14739"/>
        <dbReference type="ChEBI" id="CHEBI:13193"/>
        <dbReference type="ChEBI" id="CHEBI:15378"/>
        <dbReference type="ChEBI" id="CHEBI:17319"/>
        <dbReference type="ChEBI" id="CHEBI:17499"/>
        <dbReference type="ChEBI" id="CHEBI:29917"/>
        <dbReference type="ChEBI" id="CHEBI:57844"/>
        <dbReference type="ChEBI" id="CHEBI:57856"/>
        <dbReference type="ChEBI" id="CHEBI:59789"/>
        <dbReference type="ChEBI" id="CHEBI:64428"/>
        <dbReference type="ChEBI" id="CHEBI:74415"/>
        <dbReference type="ChEBI" id="CHEBI:74417"/>
        <dbReference type="EC" id="2.8.4.3"/>
    </reaction>
</comment>
<dbReference type="FunFam" id="3.40.50.12160:FF:000003">
    <property type="entry name" value="CDK5 regulatory subunit-associated protein 1"/>
    <property type="match status" value="1"/>
</dbReference>
<evidence type="ECO:0000259" key="15">
    <source>
        <dbReference type="PROSITE" id="PS51449"/>
    </source>
</evidence>
<dbReference type="KEGG" id="gbn:GEOBRER4_07660"/>
<keyword evidence="18" id="KW-1185">Reference proteome</keyword>
<evidence type="ECO:0000256" key="12">
    <source>
        <dbReference type="ARBA" id="ARBA00081141"/>
    </source>
</evidence>
<dbReference type="InterPro" id="IPR005839">
    <property type="entry name" value="Methylthiotransferase"/>
</dbReference>
<keyword evidence="4 13" id="KW-0808">Transferase</keyword>
<dbReference type="EC" id="2.8.4.3" evidence="9 13"/>
<evidence type="ECO:0000259" key="16">
    <source>
        <dbReference type="PROSITE" id="PS51918"/>
    </source>
</evidence>
<dbReference type="PANTHER" id="PTHR43020:SF2">
    <property type="entry name" value="MITOCHONDRIAL TRNA METHYLTHIOTRANSFERASE CDK5RAP1"/>
    <property type="match status" value="1"/>
</dbReference>
<keyword evidence="5 13" id="KW-0949">S-adenosyl-L-methionine</keyword>
<comment type="function">
    <text evidence="1 13">Catalyzes the methylthiolation of N6-(dimethylallyl)adenosine (i(6)A), leading to the formation of 2-methylthio-N6-(dimethylallyl)adenosine (ms(2)i(6)A) at position 37 in tRNAs that read codons beginning with uridine.</text>
</comment>
<dbReference type="InterPro" id="IPR002792">
    <property type="entry name" value="TRAM_dom"/>
</dbReference>
<evidence type="ECO:0000256" key="1">
    <source>
        <dbReference type="ARBA" id="ARBA00003234"/>
    </source>
</evidence>
<evidence type="ECO:0000256" key="8">
    <source>
        <dbReference type="ARBA" id="ARBA00023014"/>
    </source>
</evidence>
<evidence type="ECO:0000256" key="5">
    <source>
        <dbReference type="ARBA" id="ARBA00022691"/>
    </source>
</evidence>
<dbReference type="GO" id="GO:0046872">
    <property type="term" value="F:metal ion binding"/>
    <property type="evidence" value="ECO:0007669"/>
    <property type="project" value="UniProtKB-KW"/>
</dbReference>
<comment type="subcellular location">
    <subcellularLocation>
        <location evidence="13">Cytoplasm</location>
    </subcellularLocation>
</comment>
<evidence type="ECO:0000256" key="6">
    <source>
        <dbReference type="ARBA" id="ARBA00022723"/>
    </source>
</evidence>
<dbReference type="GO" id="GO:0035597">
    <property type="term" value="F:tRNA-2-methylthio-N(6)-dimethylallyladenosine(37) synthase activity"/>
    <property type="evidence" value="ECO:0007669"/>
    <property type="project" value="UniProtKB-EC"/>
</dbReference>
<dbReference type="SFLD" id="SFLDF00273">
    <property type="entry name" value="(dimethylallyl)adenosine_tRNA"/>
    <property type="match status" value="1"/>
</dbReference>
<dbReference type="Pfam" id="PF01938">
    <property type="entry name" value="TRAM"/>
    <property type="match status" value="1"/>
</dbReference>
<dbReference type="SFLD" id="SFLDG01061">
    <property type="entry name" value="methylthiotransferase"/>
    <property type="match status" value="1"/>
</dbReference>
<evidence type="ECO:0000256" key="2">
    <source>
        <dbReference type="ARBA" id="ARBA00022485"/>
    </source>
</evidence>
<dbReference type="InterPro" id="IPR006463">
    <property type="entry name" value="MiaB_methiolase"/>
</dbReference>
<evidence type="ECO:0000256" key="13">
    <source>
        <dbReference type="HAMAP-Rule" id="MF_01864"/>
    </source>
</evidence>
<keyword evidence="7 13" id="KW-0408">Iron</keyword>
<keyword evidence="13" id="KW-0819">tRNA processing</keyword>
<dbReference type="HAMAP" id="MF_01864">
    <property type="entry name" value="tRNA_metthiotr_MiaB"/>
    <property type="match status" value="1"/>
</dbReference>
<evidence type="ECO:0000256" key="4">
    <source>
        <dbReference type="ARBA" id="ARBA00022679"/>
    </source>
</evidence>
<evidence type="ECO:0000313" key="18">
    <source>
        <dbReference type="Proteomes" id="UP000515472"/>
    </source>
</evidence>
<dbReference type="GO" id="GO:0005829">
    <property type="term" value="C:cytosol"/>
    <property type="evidence" value="ECO:0007669"/>
    <property type="project" value="TreeGrafter"/>
</dbReference>
<evidence type="ECO:0000256" key="9">
    <source>
        <dbReference type="ARBA" id="ARBA00033765"/>
    </source>
</evidence>
<dbReference type="CDD" id="cd01335">
    <property type="entry name" value="Radical_SAM"/>
    <property type="match status" value="1"/>
</dbReference>
<accession>A0A6S6M1V6</accession>
<gene>
    <name evidence="13" type="primary">miaB</name>
    <name evidence="17" type="ORF">GEOBRER4_n0794</name>
</gene>
<dbReference type="EMBL" id="AP023213">
    <property type="protein sequence ID" value="BCG46016.1"/>
    <property type="molecule type" value="Genomic_DNA"/>
</dbReference>
<dbReference type="NCBIfam" id="TIGR01574">
    <property type="entry name" value="miaB-methiolase"/>
    <property type="match status" value="1"/>
</dbReference>
<dbReference type="Gene3D" id="3.80.30.20">
    <property type="entry name" value="tm_1862 like domain"/>
    <property type="match status" value="1"/>
</dbReference>
<proteinExistence type="inferred from homology"/>
<feature type="binding site" evidence="13">
    <location>
        <position position="84"/>
    </location>
    <ligand>
        <name>[4Fe-4S] cluster</name>
        <dbReference type="ChEBI" id="CHEBI:49883"/>
        <label>1</label>
    </ligand>
</feature>
<dbReference type="SFLD" id="SFLDG01082">
    <property type="entry name" value="B12-binding_domain_containing"/>
    <property type="match status" value="1"/>
</dbReference>
<evidence type="ECO:0000256" key="11">
    <source>
        <dbReference type="ARBA" id="ARBA00080698"/>
    </source>
</evidence>
<keyword evidence="3 13" id="KW-0963">Cytoplasm</keyword>
<feature type="binding site" evidence="13">
    <location>
        <position position="14"/>
    </location>
    <ligand>
        <name>[4Fe-4S] cluster</name>
        <dbReference type="ChEBI" id="CHEBI:49883"/>
        <label>1</label>
    </ligand>
</feature>
<dbReference type="PANTHER" id="PTHR43020">
    <property type="entry name" value="CDK5 REGULATORY SUBUNIT-ASSOCIATED PROTEIN 1"/>
    <property type="match status" value="1"/>
</dbReference>
<feature type="binding site" evidence="13">
    <location>
        <position position="50"/>
    </location>
    <ligand>
        <name>[4Fe-4S] cluster</name>
        <dbReference type="ChEBI" id="CHEBI:49883"/>
        <label>1</label>
    </ligand>
</feature>
<dbReference type="Gene3D" id="3.40.50.12160">
    <property type="entry name" value="Methylthiotransferase, N-terminal domain"/>
    <property type="match status" value="1"/>
</dbReference>
<dbReference type="Pfam" id="PF00919">
    <property type="entry name" value="UPF0004"/>
    <property type="match status" value="1"/>
</dbReference>
<dbReference type="InterPro" id="IPR023404">
    <property type="entry name" value="rSAM_horseshoe"/>
</dbReference>
<sequence>MSQAKKLYLETFGCQMNVSDSEKIVTLMKGMGYQQTQDPVEADLVLLNTCSIRATAEQRVYGHLGKFKSIKKAKPGLIIGVGGCVAQQEGEKLLKKAPFVNLVFGTHNLHLLQKMVAAAEAGKRSSQTDFLDDEKRFDLFPHSEAEGGVTRFVTVMQGCDNFCAYCIVPHVRGREISRSAAKVLEEVRVLAEAGVTEVNLLGQNVNSYASKQPGEPDFPELLRLVAQVDGIERIRFTTSHPKDMSQRLIECFADLPKLAPHIHLPAQSGSDRVLERMNRGYTASQYLAKVAALKEACPTIQFTGDMIVGFPGEDEAAFLETMALIEEVQYADLFSFIYSARPGTKAAQYADDATRAEKQGRLERLQAAQKKTTLARNRSFEGTVQKVLVEGLSSSGESLFGRTGGNRGTIFAGDPALAGRVLDVKIVEGLQTLLKGEIVHD</sequence>
<comment type="similarity">
    <text evidence="13">Belongs to the methylthiotransferase family. MiaB subfamily.</text>
</comment>
<dbReference type="InterPro" id="IPR038135">
    <property type="entry name" value="Methylthiotransferase_N_sf"/>
</dbReference>
<feature type="binding site" evidence="13">
    <location>
        <position position="159"/>
    </location>
    <ligand>
        <name>[4Fe-4S] cluster</name>
        <dbReference type="ChEBI" id="CHEBI:49883"/>
        <label>2</label>
        <note>4Fe-4S-S-AdoMet</note>
    </ligand>
</feature>
<feature type="domain" description="Radical SAM core" evidence="16">
    <location>
        <begin position="145"/>
        <end position="375"/>
    </location>
</feature>
<dbReference type="InterPro" id="IPR006638">
    <property type="entry name" value="Elp3/MiaA/NifB-like_rSAM"/>
</dbReference>
<evidence type="ECO:0000256" key="7">
    <source>
        <dbReference type="ARBA" id="ARBA00023004"/>
    </source>
</evidence>
<dbReference type="AlphaFoldDB" id="A0A6S6M1V6"/>
<dbReference type="FunFam" id="3.80.30.20:FF:000001">
    <property type="entry name" value="tRNA-2-methylthio-N(6)-dimethylallyladenosine synthase 2"/>
    <property type="match status" value="1"/>
</dbReference>
<dbReference type="SUPFAM" id="SSF102114">
    <property type="entry name" value="Radical SAM enzymes"/>
    <property type="match status" value="1"/>
</dbReference>
<evidence type="ECO:0000259" key="14">
    <source>
        <dbReference type="PROSITE" id="PS50926"/>
    </source>
</evidence>
<feature type="binding site" evidence="13">
    <location>
        <position position="163"/>
    </location>
    <ligand>
        <name>[4Fe-4S] cluster</name>
        <dbReference type="ChEBI" id="CHEBI:49883"/>
        <label>2</label>
        <note>4Fe-4S-S-AdoMet</note>
    </ligand>
</feature>
<dbReference type="GO" id="GO:0051539">
    <property type="term" value="F:4 iron, 4 sulfur cluster binding"/>
    <property type="evidence" value="ECO:0007669"/>
    <property type="project" value="UniProtKB-UniRule"/>
</dbReference>
<dbReference type="NCBIfam" id="TIGR00089">
    <property type="entry name" value="MiaB/RimO family radical SAM methylthiotransferase"/>
    <property type="match status" value="1"/>
</dbReference>
<dbReference type="PROSITE" id="PS01278">
    <property type="entry name" value="MTTASE_RADICAL"/>
    <property type="match status" value="1"/>
</dbReference>
<evidence type="ECO:0000256" key="3">
    <source>
        <dbReference type="ARBA" id="ARBA00022490"/>
    </source>
</evidence>
<keyword evidence="8 13" id="KW-0411">Iron-sulfur</keyword>
<organism evidence="17 18">
    <name type="scientific">Citrifermentans bremense</name>
    <dbReference type="NCBI Taxonomy" id="60035"/>
    <lineage>
        <taxon>Bacteria</taxon>
        <taxon>Pseudomonadati</taxon>
        <taxon>Thermodesulfobacteriota</taxon>
        <taxon>Desulfuromonadia</taxon>
        <taxon>Geobacterales</taxon>
        <taxon>Geobacteraceae</taxon>
        <taxon>Citrifermentans</taxon>
    </lineage>
</organism>
<dbReference type="SMART" id="SM00729">
    <property type="entry name" value="Elp3"/>
    <property type="match status" value="1"/>
</dbReference>
<name>A0A6S6M1V6_9BACT</name>
<evidence type="ECO:0000313" key="17">
    <source>
        <dbReference type="EMBL" id="BCG46016.1"/>
    </source>
</evidence>
<dbReference type="Pfam" id="PF04055">
    <property type="entry name" value="Radical_SAM"/>
    <property type="match status" value="1"/>
</dbReference>
<dbReference type="InterPro" id="IPR020612">
    <property type="entry name" value="Methylthiotransferase_CS"/>
</dbReference>
<dbReference type="PROSITE" id="PS51449">
    <property type="entry name" value="MTTASE_N"/>
    <property type="match status" value="1"/>
</dbReference>
<dbReference type="PROSITE" id="PS50926">
    <property type="entry name" value="TRAM"/>
    <property type="match status" value="1"/>
</dbReference>
<dbReference type="PROSITE" id="PS51918">
    <property type="entry name" value="RADICAL_SAM"/>
    <property type="match status" value="1"/>
</dbReference>
<dbReference type="InterPro" id="IPR013848">
    <property type="entry name" value="Methylthiotransferase_N"/>
</dbReference>
<dbReference type="InterPro" id="IPR007197">
    <property type="entry name" value="rSAM"/>
</dbReference>
<comment type="cofactor">
    <cofactor evidence="13">
        <name>[4Fe-4S] cluster</name>
        <dbReference type="ChEBI" id="CHEBI:49883"/>
    </cofactor>
    <text evidence="13">Binds 2 [4Fe-4S] clusters. One cluster is coordinated with 3 cysteines and an exchangeable S-adenosyl-L-methionine.</text>
</comment>
<protein>
    <recommendedName>
        <fullName evidence="10 13">tRNA-2-methylthio-N(6)-dimethylallyladenosine synthase</fullName>
        <ecNumber evidence="9 13">2.8.4.3</ecNumber>
    </recommendedName>
    <alternativeName>
        <fullName evidence="12 13">(Dimethylallyl)adenosine tRNA methylthiotransferase MiaB</fullName>
    </alternativeName>
    <alternativeName>
        <fullName evidence="11 13">tRNA-i(6)A37 methylthiotransferase</fullName>
    </alternativeName>
</protein>
<feature type="binding site" evidence="13">
    <location>
        <position position="166"/>
    </location>
    <ligand>
        <name>[4Fe-4S] cluster</name>
        <dbReference type="ChEBI" id="CHEBI:49883"/>
        <label>2</label>
        <note>4Fe-4S-S-AdoMet</note>
    </ligand>
</feature>
<dbReference type="SFLD" id="SFLDS00029">
    <property type="entry name" value="Radical_SAM"/>
    <property type="match status" value="1"/>
</dbReference>
<evidence type="ECO:0000256" key="10">
    <source>
        <dbReference type="ARBA" id="ARBA00068570"/>
    </source>
</evidence>
<reference evidence="17 18" key="1">
    <citation type="submission" date="2020-06" db="EMBL/GenBank/DDBJ databases">
        <title>Interaction of electrochemicaly active bacteria, Geobacter bremensis R4 on different carbon anode.</title>
        <authorList>
            <person name="Meng L."/>
            <person name="Yoshida N."/>
        </authorList>
    </citation>
    <scope>NUCLEOTIDE SEQUENCE [LARGE SCALE GENOMIC DNA]</scope>
    <source>
        <strain evidence="17 18">R4</strain>
    </source>
</reference>
<dbReference type="InterPro" id="IPR058240">
    <property type="entry name" value="rSAM_sf"/>
</dbReference>
<feature type="domain" description="TRAM" evidence="14">
    <location>
        <begin position="378"/>
        <end position="440"/>
    </location>
</feature>
<feature type="domain" description="MTTase N-terminal" evidence="15">
    <location>
        <begin position="5"/>
        <end position="121"/>
    </location>
</feature>
<keyword evidence="6 13" id="KW-0479">Metal-binding</keyword>
<keyword evidence="2 13" id="KW-0004">4Fe-4S</keyword>
<dbReference type="RefSeq" id="WP_185244305.1">
    <property type="nucleotide sequence ID" value="NZ_AP023213.1"/>
</dbReference>